<evidence type="ECO:0000256" key="7">
    <source>
        <dbReference type="ARBA" id="ARBA00022642"/>
    </source>
</evidence>
<dbReference type="NCBIfam" id="TIGR00078">
    <property type="entry name" value="nadC"/>
    <property type="match status" value="1"/>
</dbReference>
<reference evidence="15" key="1">
    <citation type="submission" date="2021-04" db="EMBL/GenBank/DDBJ databases">
        <authorList>
            <consortium name="Wellcome Sanger Institute Data Sharing"/>
        </authorList>
    </citation>
    <scope>NUCLEOTIDE SEQUENCE [LARGE SCALE GENOMIC DNA]</scope>
</reference>
<feature type="domain" description="Quinolinate phosphoribosyl transferase N-terminal" evidence="14">
    <location>
        <begin position="40"/>
        <end position="117"/>
    </location>
</feature>
<name>A0A3Q1H0K8_ANATE</name>
<dbReference type="InterPro" id="IPR027277">
    <property type="entry name" value="NadC/ModD"/>
</dbReference>
<dbReference type="InParanoid" id="A0A3Q1H0K8"/>
<dbReference type="InterPro" id="IPR022412">
    <property type="entry name" value="Quinolinate_PRibosylTrfase_N"/>
</dbReference>
<comment type="function">
    <text evidence="1 12">Involved in the catabolism of quinolinic acid (QA).</text>
</comment>
<keyword evidence="8 12" id="KW-0328">Glycosyltransferase</keyword>
<evidence type="ECO:0000313" key="15">
    <source>
        <dbReference type="Ensembl" id="ENSATEP00000000685.1"/>
    </source>
</evidence>
<reference evidence="15" key="3">
    <citation type="submission" date="2025-09" db="UniProtKB">
        <authorList>
            <consortium name="Ensembl"/>
        </authorList>
    </citation>
    <scope>IDENTIFICATION</scope>
</reference>
<evidence type="ECO:0000256" key="11">
    <source>
        <dbReference type="ARBA" id="ARBA00047445"/>
    </source>
</evidence>
<dbReference type="Pfam" id="PF02749">
    <property type="entry name" value="QRPTase_N"/>
    <property type="match status" value="1"/>
</dbReference>
<dbReference type="InterPro" id="IPR013785">
    <property type="entry name" value="Aldolase_TIM"/>
</dbReference>
<dbReference type="Gene3D" id="3.20.20.70">
    <property type="entry name" value="Aldolase class I"/>
    <property type="match status" value="1"/>
</dbReference>
<proteinExistence type="inferred from homology"/>
<dbReference type="AlphaFoldDB" id="A0A3Q1H0K8"/>
<comment type="subunit">
    <text evidence="4 12">Hexamer formed by 3 homodimers.</text>
</comment>
<dbReference type="PANTHER" id="PTHR32179:SF3">
    <property type="entry name" value="NICOTINATE-NUCLEOTIDE PYROPHOSPHORYLASE [CARBOXYLATING]"/>
    <property type="match status" value="1"/>
</dbReference>
<accession>A0A3Q1H0K8</accession>
<evidence type="ECO:0000256" key="4">
    <source>
        <dbReference type="ARBA" id="ARBA00011218"/>
    </source>
</evidence>
<dbReference type="OMA" id="LCGQPWF"/>
<dbReference type="Pfam" id="PF01729">
    <property type="entry name" value="QRPTase_C"/>
    <property type="match status" value="1"/>
</dbReference>
<comment type="pathway">
    <text evidence="2 12">Cofactor biosynthesis; NAD(+) biosynthesis; nicotinate D-ribonucleotide from quinolinate: step 1/1.</text>
</comment>
<protein>
    <recommendedName>
        <fullName evidence="6 12">Nicotinate-nucleotide pyrophosphorylase [carboxylating]</fullName>
        <ecNumber evidence="5 12">2.4.2.19</ecNumber>
    </recommendedName>
    <alternativeName>
        <fullName evidence="10 12">Quinolinate phosphoribosyltransferase [decarboxylating]</fullName>
    </alternativeName>
</protein>
<evidence type="ECO:0000256" key="6">
    <source>
        <dbReference type="ARBA" id="ARBA00020990"/>
    </source>
</evidence>
<comment type="catalytic activity">
    <reaction evidence="11 12">
        <text>nicotinate beta-D-ribonucleotide + CO2 + diphosphate = quinolinate + 5-phospho-alpha-D-ribose 1-diphosphate + 2 H(+)</text>
        <dbReference type="Rhea" id="RHEA:12733"/>
        <dbReference type="ChEBI" id="CHEBI:15378"/>
        <dbReference type="ChEBI" id="CHEBI:16526"/>
        <dbReference type="ChEBI" id="CHEBI:29959"/>
        <dbReference type="ChEBI" id="CHEBI:33019"/>
        <dbReference type="ChEBI" id="CHEBI:57502"/>
        <dbReference type="ChEBI" id="CHEBI:58017"/>
        <dbReference type="EC" id="2.4.2.19"/>
    </reaction>
</comment>
<evidence type="ECO:0000313" key="16">
    <source>
        <dbReference type="Proteomes" id="UP000265040"/>
    </source>
</evidence>
<dbReference type="Ensembl" id="ENSATET00000000699.3">
    <property type="protein sequence ID" value="ENSATEP00000000685.1"/>
    <property type="gene ID" value="ENSATEG00000000518.3"/>
</dbReference>
<dbReference type="EC" id="2.4.2.19" evidence="5 12"/>
<dbReference type="UniPathway" id="UPA00253">
    <property type="reaction ID" value="UER00331"/>
</dbReference>
<dbReference type="CDD" id="cd01572">
    <property type="entry name" value="QPRTase"/>
    <property type="match status" value="1"/>
</dbReference>
<feature type="domain" description="Quinolinate phosphoribosyl transferase C-terminal" evidence="13">
    <location>
        <begin position="119"/>
        <end position="289"/>
    </location>
</feature>
<dbReference type="SUPFAM" id="SSF54675">
    <property type="entry name" value="Nicotinate/Quinolinate PRTase N-terminal domain-like"/>
    <property type="match status" value="1"/>
</dbReference>
<dbReference type="GO" id="GO:0005737">
    <property type="term" value="C:cytoplasm"/>
    <property type="evidence" value="ECO:0007669"/>
    <property type="project" value="TreeGrafter"/>
</dbReference>
<evidence type="ECO:0000256" key="10">
    <source>
        <dbReference type="ARBA" id="ARBA00033102"/>
    </source>
</evidence>
<evidence type="ECO:0000256" key="9">
    <source>
        <dbReference type="ARBA" id="ARBA00022679"/>
    </source>
</evidence>
<keyword evidence="9 12" id="KW-0808">Transferase</keyword>
<dbReference type="InterPro" id="IPR036068">
    <property type="entry name" value="Nicotinate_pribotase-like_C"/>
</dbReference>
<dbReference type="SUPFAM" id="SSF51690">
    <property type="entry name" value="Nicotinate/Quinolinate PRTase C-terminal domain-like"/>
    <property type="match status" value="1"/>
</dbReference>
<evidence type="ECO:0000256" key="2">
    <source>
        <dbReference type="ARBA" id="ARBA00004893"/>
    </source>
</evidence>
<keyword evidence="7 12" id="KW-0662">Pyridine nucleotide biosynthesis</keyword>
<dbReference type="GO" id="GO:0004514">
    <property type="term" value="F:nicotinate-nucleotide diphosphorylase (carboxylating) activity"/>
    <property type="evidence" value="ECO:0007669"/>
    <property type="project" value="UniProtKB-EC"/>
</dbReference>
<dbReference type="InterPro" id="IPR002638">
    <property type="entry name" value="Quinolinate_PRibosylTrfase_C"/>
</dbReference>
<dbReference type="OrthoDB" id="10067394at2759"/>
<gene>
    <name evidence="15" type="primary">QPRT</name>
</gene>
<comment type="similarity">
    <text evidence="3 12">Belongs to the NadC/ModD family.</text>
</comment>
<evidence type="ECO:0000259" key="13">
    <source>
        <dbReference type="Pfam" id="PF01729"/>
    </source>
</evidence>
<sequence length="302" mass="32143">MTPPKHTAAHSIPPHTLTRMAREWLAEDTPNFDPAGVCVGSQEVQAMLLCKTPNSILAGSSFFTAVFTEVGCTVDWVYQEGAKIGPDGVTVTAVVRGPARCLLLGERPALNCLARASGIATRCSQLREIAEAGGWHGEVAGTRKTTPGFRLVEKYAMLVGGVSMHRQDLSGMVMLKDNHVWASGSITEAVKAARSVCGFSSKIEVECQSAQEGREAAGAGADIVMLDNFQPQELHVAARALKEEYPSLLIEASGGVTPENLSMYFSPHVDIISLGCITQGCPVVDFSLKVQNAGAHSNIHIK</sequence>
<dbReference type="GO" id="GO:0034213">
    <property type="term" value="P:quinolinate catabolic process"/>
    <property type="evidence" value="ECO:0007669"/>
    <property type="project" value="TreeGrafter"/>
</dbReference>
<evidence type="ECO:0000259" key="14">
    <source>
        <dbReference type="Pfam" id="PF02749"/>
    </source>
</evidence>
<dbReference type="FunFam" id="3.20.20.70:FF:000090">
    <property type="entry name" value="Nicotinate-nucleotide pyrophosphorylase [carboxylating]"/>
    <property type="match status" value="1"/>
</dbReference>
<evidence type="ECO:0000256" key="3">
    <source>
        <dbReference type="ARBA" id="ARBA00009400"/>
    </source>
</evidence>
<evidence type="ECO:0000256" key="5">
    <source>
        <dbReference type="ARBA" id="ARBA00011944"/>
    </source>
</evidence>
<reference evidence="15" key="2">
    <citation type="submission" date="2025-08" db="UniProtKB">
        <authorList>
            <consortium name="Ensembl"/>
        </authorList>
    </citation>
    <scope>IDENTIFICATION</scope>
</reference>
<dbReference type="PANTHER" id="PTHR32179">
    <property type="entry name" value="NICOTINATE-NUCLEOTIDE PYROPHOSPHORYLASE [CARBOXYLATING]"/>
    <property type="match status" value="1"/>
</dbReference>
<dbReference type="GeneTree" id="ENSGT00390000002761"/>
<dbReference type="Gene3D" id="3.90.1170.20">
    <property type="entry name" value="Quinolinate phosphoribosyl transferase, N-terminal domain"/>
    <property type="match status" value="1"/>
</dbReference>
<dbReference type="GO" id="GO:0009435">
    <property type="term" value="P:NAD+ biosynthetic process"/>
    <property type="evidence" value="ECO:0007669"/>
    <property type="project" value="UniProtKB-UniPathway"/>
</dbReference>
<evidence type="ECO:0000256" key="8">
    <source>
        <dbReference type="ARBA" id="ARBA00022676"/>
    </source>
</evidence>
<dbReference type="InterPro" id="IPR004393">
    <property type="entry name" value="NadC"/>
</dbReference>
<evidence type="ECO:0000256" key="12">
    <source>
        <dbReference type="PIRNR" id="PIRNR006250"/>
    </source>
</evidence>
<organism evidence="15 16">
    <name type="scientific">Anabas testudineus</name>
    <name type="common">Climbing perch</name>
    <name type="synonym">Anthias testudineus</name>
    <dbReference type="NCBI Taxonomy" id="64144"/>
    <lineage>
        <taxon>Eukaryota</taxon>
        <taxon>Metazoa</taxon>
        <taxon>Chordata</taxon>
        <taxon>Craniata</taxon>
        <taxon>Vertebrata</taxon>
        <taxon>Euteleostomi</taxon>
        <taxon>Actinopterygii</taxon>
        <taxon>Neopterygii</taxon>
        <taxon>Teleostei</taxon>
        <taxon>Neoteleostei</taxon>
        <taxon>Acanthomorphata</taxon>
        <taxon>Anabantaria</taxon>
        <taxon>Anabantiformes</taxon>
        <taxon>Anabantoidei</taxon>
        <taxon>Anabantidae</taxon>
        <taxon>Anabas</taxon>
    </lineage>
</organism>
<dbReference type="PIRSF" id="PIRSF006250">
    <property type="entry name" value="NadC_ModD"/>
    <property type="match status" value="1"/>
</dbReference>
<dbReference type="InterPro" id="IPR037128">
    <property type="entry name" value="Quinolinate_PRibosylTase_N_sf"/>
</dbReference>
<evidence type="ECO:0000256" key="1">
    <source>
        <dbReference type="ARBA" id="ARBA00003237"/>
    </source>
</evidence>
<dbReference type="Proteomes" id="UP000265040">
    <property type="component" value="Chromosome 1"/>
</dbReference>
<keyword evidence="16" id="KW-1185">Reference proteome</keyword>